<evidence type="ECO:0000313" key="3">
    <source>
        <dbReference type="Proteomes" id="UP000613974"/>
    </source>
</evidence>
<feature type="compositionally biased region" description="Basic and acidic residues" evidence="1">
    <location>
        <begin position="25"/>
        <end position="49"/>
    </location>
</feature>
<dbReference type="EMBL" id="BNEC01000006">
    <property type="protein sequence ID" value="GHI74416.1"/>
    <property type="molecule type" value="Genomic_DNA"/>
</dbReference>
<evidence type="ECO:0000313" key="2">
    <source>
        <dbReference type="EMBL" id="GHI74416.1"/>
    </source>
</evidence>
<evidence type="ECO:0000256" key="1">
    <source>
        <dbReference type="SAM" id="MobiDB-lite"/>
    </source>
</evidence>
<feature type="region of interest" description="Disordered" evidence="1">
    <location>
        <begin position="1"/>
        <end position="111"/>
    </location>
</feature>
<gene>
    <name evidence="2" type="ORF">Snoj_83340</name>
</gene>
<name>A0ABQ3T202_9ACTN</name>
<reference evidence="3" key="1">
    <citation type="submission" date="2023-07" db="EMBL/GenBank/DDBJ databases">
        <title>Whole genome shotgun sequence of Streptomyces nojiriensis NBRC 13794.</title>
        <authorList>
            <person name="Komaki H."/>
            <person name="Tamura T."/>
        </authorList>
    </citation>
    <scope>NUCLEOTIDE SEQUENCE [LARGE SCALE GENOMIC DNA]</scope>
    <source>
        <strain evidence="3">NBRC 13794</strain>
    </source>
</reference>
<feature type="compositionally biased region" description="Low complexity" evidence="1">
    <location>
        <begin position="81"/>
        <end position="97"/>
    </location>
</feature>
<accession>A0ABQ3T202</accession>
<comment type="caution">
    <text evidence="2">The sequence shown here is derived from an EMBL/GenBank/DDBJ whole genome shotgun (WGS) entry which is preliminary data.</text>
</comment>
<keyword evidence="3" id="KW-1185">Reference proteome</keyword>
<dbReference type="Proteomes" id="UP000613974">
    <property type="component" value="Unassembled WGS sequence"/>
</dbReference>
<organism evidence="2 3">
    <name type="scientific">Streptomyces nojiriensis</name>
    <dbReference type="NCBI Taxonomy" id="66374"/>
    <lineage>
        <taxon>Bacteria</taxon>
        <taxon>Bacillati</taxon>
        <taxon>Actinomycetota</taxon>
        <taxon>Actinomycetes</taxon>
        <taxon>Kitasatosporales</taxon>
        <taxon>Streptomycetaceae</taxon>
        <taxon>Streptomyces</taxon>
    </lineage>
</organism>
<proteinExistence type="predicted"/>
<sequence length="111" mass="11170">MATPKASTGPVGTGVAAHLRAAQEQQHERGGREAQGDHARRARPRHDQTARAAPNCTEIPAEITSATGPSPEPEPEPEPGPESFAGDGAGAATAGEAAGEDEEEGAGISPD</sequence>
<protein>
    <submittedName>
        <fullName evidence="2">Uncharacterized protein</fullName>
    </submittedName>
</protein>